<feature type="compositionally biased region" description="Polar residues" evidence="1">
    <location>
        <begin position="1"/>
        <end position="11"/>
    </location>
</feature>
<keyword evidence="3" id="KW-1185">Reference proteome</keyword>
<dbReference type="Pfam" id="PF08578">
    <property type="entry name" value="DUF1765"/>
    <property type="match status" value="1"/>
</dbReference>
<dbReference type="OrthoDB" id="296767at2759"/>
<dbReference type="EMBL" id="ML004437">
    <property type="protein sequence ID" value="RKP31759.1"/>
    <property type="molecule type" value="Genomic_DNA"/>
</dbReference>
<dbReference type="PANTHER" id="PTHR37988:SF1">
    <property type="entry name" value="UPF0592 MEMBRANE PROTEIN C7D4.03C"/>
    <property type="match status" value="1"/>
</dbReference>
<sequence length="983" mass="109712">MTGVSAVTLSPSPRRLYHSETPSPRNCATSPYFATDTESAEYERKVRLQLKQFKCLELTLDKFMAKLNGIMKTNMLRTVLLPFLRLVPALDTLFAPALSIYVSLVSVCTTILGRWWRLLLSALTAPSPVPQVSLTDRNAYLECVSRILCRSDWFLAGSDAMAMYTSCLCDTLDYAINKISTTKIVPVSLSAFTGKTFAYAYFFVPGVSLALLFLLNVRQSTLKSSLAHRPALPADTVATAKAVFPDHLGGLIDYRGVQSVERAKQKSINCLSPPKHPVRGICEPKGPWVRSWCCCDSDIFNTFFRHYITVCSVFVQDRIDVPVDAFPGFHVVVGNLHQVFSFCINKILVKTAANGSWNKLSVGKAERIPADAQSAGSNAVPRTTDANYALLIKVFRTIRDIGYCDVPFAAEVVKTVDRVMVTLASSTSVYDFGRSAAVLNLVCEYANHVADTADIDWEFWLGCTYLALSKTSLVPCVTASLAFLFNVWAMIPSRLPENFDWRTQVYRAGWLTNRSESYKENFARWLTSNDTWHVFFTHWSPLVRAYYMRLIAWRVIGFNNYESSVSILTTHRIKCKVDVIYSLLVRVVRASDLAPPFSVHGVDFFPDMPMVDRKLCIVPLNTYRAMSDNGPSLVALPSAVRFGDLRKVHLYEILDEAVYTCNLMSTQTPAEVTDDRRCKSSRNHSLISSFSKFFKLLSVDDSIDSLVALAPPRSNGKNTFVHVRRTQSFNSFLSTSPLRRSGSSPSLQFVQHSHTDTLGELPATSDSDSASTISSYLGSSSASTPSSDTSSNSHPPELVKRMPSIVRPNYKFDMVLDNEVIARKAAQMHCANLRADSKFYDRSAEGAAGRSMPDVPSIPSTLIFVNSDRYRRFYVIKEALEFDDAVVEDERAPSVHDMFRSLKTPADLAKLGRALNEWNRIVDEFEAYLARIVKPGQASCVASPADAGPDVDEEDYYKRIVPFMPIDNFIELNLPVQCSCSIR</sequence>
<feature type="region of interest" description="Disordered" evidence="1">
    <location>
        <begin position="1"/>
        <end position="24"/>
    </location>
</feature>
<evidence type="ECO:0000256" key="1">
    <source>
        <dbReference type="SAM" id="MobiDB-lite"/>
    </source>
</evidence>
<dbReference type="PANTHER" id="PTHR37988">
    <property type="entry name" value="UPF0592 MEMBRANE PROTEIN C7D4.03C"/>
    <property type="match status" value="1"/>
</dbReference>
<reference evidence="3" key="1">
    <citation type="journal article" date="2018" name="Nat. Microbiol.">
        <title>Leveraging single-cell genomics to expand the fungal tree of life.</title>
        <authorList>
            <person name="Ahrendt S.R."/>
            <person name="Quandt C.A."/>
            <person name="Ciobanu D."/>
            <person name="Clum A."/>
            <person name="Salamov A."/>
            <person name="Andreopoulos B."/>
            <person name="Cheng J.F."/>
            <person name="Woyke T."/>
            <person name="Pelin A."/>
            <person name="Henrissat B."/>
            <person name="Reynolds N.K."/>
            <person name="Benny G.L."/>
            <person name="Smith M.E."/>
            <person name="James T.Y."/>
            <person name="Grigoriev I.V."/>
        </authorList>
    </citation>
    <scope>NUCLEOTIDE SEQUENCE [LARGE SCALE GENOMIC DNA]</scope>
    <source>
        <strain evidence="3">Baker2002</strain>
    </source>
</reference>
<feature type="compositionally biased region" description="Low complexity" evidence="1">
    <location>
        <begin position="763"/>
        <end position="793"/>
    </location>
</feature>
<feature type="region of interest" description="Disordered" evidence="1">
    <location>
        <begin position="758"/>
        <end position="799"/>
    </location>
</feature>
<protein>
    <submittedName>
        <fullName evidence="2">DUF1765-domain-containing protein</fullName>
    </submittedName>
</protein>
<proteinExistence type="predicted"/>
<gene>
    <name evidence="2" type="ORF">METBISCDRAFT_13246</name>
</gene>
<organism evidence="2 3">
    <name type="scientific">Metschnikowia bicuspidata</name>
    <dbReference type="NCBI Taxonomy" id="27322"/>
    <lineage>
        <taxon>Eukaryota</taxon>
        <taxon>Fungi</taxon>
        <taxon>Dikarya</taxon>
        <taxon>Ascomycota</taxon>
        <taxon>Saccharomycotina</taxon>
        <taxon>Pichiomycetes</taxon>
        <taxon>Metschnikowiaceae</taxon>
        <taxon>Metschnikowia</taxon>
    </lineage>
</organism>
<evidence type="ECO:0000313" key="3">
    <source>
        <dbReference type="Proteomes" id="UP000268321"/>
    </source>
</evidence>
<dbReference type="Proteomes" id="UP000268321">
    <property type="component" value="Unassembled WGS sequence"/>
</dbReference>
<dbReference type="AlphaFoldDB" id="A0A4V1J3E3"/>
<accession>A0A4V1J3E3</accession>
<dbReference type="InterPro" id="IPR013887">
    <property type="entry name" value="UPF0592"/>
</dbReference>
<evidence type="ECO:0000313" key="2">
    <source>
        <dbReference type="EMBL" id="RKP31759.1"/>
    </source>
</evidence>
<name>A0A4V1J3E3_9ASCO</name>